<dbReference type="EMBL" id="CXWC01000013">
    <property type="protein sequence ID" value="CTQ76855.1"/>
    <property type="molecule type" value="Genomic_DNA"/>
</dbReference>
<keyword evidence="3" id="KW-1185">Reference proteome</keyword>
<dbReference type="STRING" id="311410.LA5095_03627"/>
<dbReference type="RefSeq" id="WP_196899901.1">
    <property type="nucleotide sequence ID" value="NZ_CANKXR010000004.1"/>
</dbReference>
<sequence length="299" mass="32463">MEDYSDNIANDTFEPVGDNATGPLEMETGFLSGLSEEHRSFAAENGWSDAASVFDGFKALQGELMGSVQVPGSEASDQERSEFYSEISKSWTPKEGYRFSMPENLPESFPYDQAFAREAGGWFEEAGLHPEAAQKLHDRWVGKMAEQFTAHEAAATGATLSQEKAAESAHQDLVRDFGPPESDGYQNAVARADRALTGLKSAGIDLTDWFAEKGALSRADKSGLQQVVDPVAVKLLTFIHDSAFAEDGLSGLAEGTGGANPFDRDSLDLKQQSDLLDRNPARARQMILAAGRDPKMFRV</sequence>
<accession>A0A0M7API7</accession>
<dbReference type="AlphaFoldDB" id="A0A0M7API7"/>
<gene>
    <name evidence="2" type="ORF">LA5096_04909</name>
</gene>
<feature type="region of interest" description="Disordered" evidence="1">
    <location>
        <begin position="1"/>
        <end position="23"/>
    </location>
</feature>
<organism evidence="2 3">
    <name type="scientific">Roseibium album</name>
    <dbReference type="NCBI Taxonomy" id="311410"/>
    <lineage>
        <taxon>Bacteria</taxon>
        <taxon>Pseudomonadati</taxon>
        <taxon>Pseudomonadota</taxon>
        <taxon>Alphaproteobacteria</taxon>
        <taxon>Hyphomicrobiales</taxon>
        <taxon>Stappiaceae</taxon>
        <taxon>Roseibium</taxon>
    </lineage>
</organism>
<protein>
    <submittedName>
        <fullName evidence="2">Uncharacterized protein</fullName>
    </submittedName>
</protein>
<proteinExistence type="predicted"/>
<name>A0A0M7API7_9HYPH</name>
<evidence type="ECO:0000256" key="1">
    <source>
        <dbReference type="SAM" id="MobiDB-lite"/>
    </source>
</evidence>
<reference evidence="3" key="1">
    <citation type="submission" date="2015-07" db="EMBL/GenBank/DDBJ databases">
        <authorList>
            <person name="Rodrigo-Torres Lidia"/>
            <person name="Arahal R.David."/>
        </authorList>
    </citation>
    <scope>NUCLEOTIDE SEQUENCE [LARGE SCALE GENOMIC DNA]</scope>
    <source>
        <strain evidence="3">CECT 5096</strain>
    </source>
</reference>
<evidence type="ECO:0000313" key="3">
    <source>
        <dbReference type="Proteomes" id="UP000049983"/>
    </source>
</evidence>
<evidence type="ECO:0000313" key="2">
    <source>
        <dbReference type="EMBL" id="CTQ76855.1"/>
    </source>
</evidence>
<dbReference type="Proteomes" id="UP000049983">
    <property type="component" value="Unassembled WGS sequence"/>
</dbReference>